<dbReference type="Pfam" id="PF01826">
    <property type="entry name" value="TIL"/>
    <property type="match status" value="1"/>
</dbReference>
<dbReference type="PRINTS" id="PR00759">
    <property type="entry name" value="BASICPTASE"/>
</dbReference>
<evidence type="ECO:0000313" key="5">
    <source>
        <dbReference type="EMBL" id="GBN47149.1"/>
    </source>
</evidence>
<comment type="caution">
    <text evidence="5">The sequence shown here is derived from an EMBL/GenBank/DDBJ whole genome shotgun (WGS) entry which is preliminary data.</text>
</comment>
<dbReference type="PROSITE" id="PS50279">
    <property type="entry name" value="BPTI_KUNITZ_2"/>
    <property type="match status" value="1"/>
</dbReference>
<dbReference type="AlphaFoldDB" id="A0A4Y2P7Z1"/>
<accession>A0A4Y2P7Z1</accession>
<evidence type="ECO:0000313" key="6">
    <source>
        <dbReference type="Proteomes" id="UP000499080"/>
    </source>
</evidence>
<keyword evidence="2" id="KW-0732">Signal</keyword>
<evidence type="ECO:0000259" key="4">
    <source>
        <dbReference type="PROSITE" id="PS50279"/>
    </source>
</evidence>
<evidence type="ECO:0000256" key="1">
    <source>
        <dbReference type="ARBA" id="ARBA00022690"/>
    </source>
</evidence>
<dbReference type="SUPFAM" id="SSF57567">
    <property type="entry name" value="Serine protease inhibitors"/>
    <property type="match status" value="1"/>
</dbReference>
<dbReference type="CDD" id="cd19941">
    <property type="entry name" value="TIL"/>
    <property type="match status" value="1"/>
</dbReference>
<evidence type="ECO:0000256" key="3">
    <source>
        <dbReference type="ARBA" id="ARBA00022900"/>
    </source>
</evidence>
<feature type="domain" description="BPTI/Kunitz inhibitor" evidence="4">
    <location>
        <begin position="78"/>
        <end position="126"/>
    </location>
</feature>
<dbReference type="SUPFAM" id="SSF57362">
    <property type="entry name" value="BPTI-like"/>
    <property type="match status" value="1"/>
</dbReference>
<dbReference type="PROSITE" id="PS00280">
    <property type="entry name" value="BPTI_KUNITZ_1"/>
    <property type="match status" value="1"/>
</dbReference>
<protein>
    <recommendedName>
        <fullName evidence="4">BPTI/Kunitz inhibitor domain-containing protein</fullName>
    </recommendedName>
</protein>
<keyword evidence="3" id="KW-0722">Serine protease inhibitor</keyword>
<dbReference type="SMART" id="SM00131">
    <property type="entry name" value="KU"/>
    <property type="match status" value="1"/>
</dbReference>
<dbReference type="Gene3D" id="2.10.25.10">
    <property type="entry name" value="Laminin"/>
    <property type="match status" value="1"/>
</dbReference>
<dbReference type="InterPro" id="IPR020901">
    <property type="entry name" value="Prtase_inh_Kunz-CS"/>
</dbReference>
<dbReference type="InterPro" id="IPR002919">
    <property type="entry name" value="TIL_dom"/>
</dbReference>
<dbReference type="PANTHER" id="PTHR10083">
    <property type="entry name" value="KUNITZ-TYPE PROTEASE INHIBITOR-RELATED"/>
    <property type="match status" value="1"/>
</dbReference>
<dbReference type="Gene3D" id="4.10.410.10">
    <property type="entry name" value="Pancreatic trypsin inhibitor Kunitz domain"/>
    <property type="match status" value="1"/>
</dbReference>
<dbReference type="PANTHER" id="PTHR10083:SF373">
    <property type="entry name" value="SERINE PEPTIDASE INHIBITOR, KUNITZ TYPE, 2"/>
    <property type="match status" value="1"/>
</dbReference>
<dbReference type="GO" id="GO:0004867">
    <property type="term" value="F:serine-type endopeptidase inhibitor activity"/>
    <property type="evidence" value="ECO:0007669"/>
    <property type="project" value="UniProtKB-KW"/>
</dbReference>
<keyword evidence="1" id="KW-0646">Protease inhibitor</keyword>
<organism evidence="5 6">
    <name type="scientific">Araneus ventricosus</name>
    <name type="common">Orbweaver spider</name>
    <name type="synonym">Epeira ventricosa</name>
    <dbReference type="NCBI Taxonomy" id="182803"/>
    <lineage>
        <taxon>Eukaryota</taxon>
        <taxon>Metazoa</taxon>
        <taxon>Ecdysozoa</taxon>
        <taxon>Arthropoda</taxon>
        <taxon>Chelicerata</taxon>
        <taxon>Arachnida</taxon>
        <taxon>Araneae</taxon>
        <taxon>Araneomorphae</taxon>
        <taxon>Entelegynae</taxon>
        <taxon>Araneoidea</taxon>
        <taxon>Araneidae</taxon>
        <taxon>Araneus</taxon>
    </lineage>
</organism>
<dbReference type="InterPro" id="IPR002223">
    <property type="entry name" value="Kunitz_BPTI"/>
</dbReference>
<proteinExistence type="predicted"/>
<dbReference type="GO" id="GO:0005615">
    <property type="term" value="C:extracellular space"/>
    <property type="evidence" value="ECO:0007669"/>
    <property type="project" value="TreeGrafter"/>
</dbReference>
<dbReference type="Pfam" id="PF00014">
    <property type="entry name" value="Kunitz_BPTI"/>
    <property type="match status" value="1"/>
</dbReference>
<reference evidence="5 6" key="1">
    <citation type="journal article" date="2019" name="Sci. Rep.">
        <title>Orb-weaving spider Araneus ventricosus genome elucidates the spidroin gene catalogue.</title>
        <authorList>
            <person name="Kono N."/>
            <person name="Nakamura H."/>
            <person name="Ohtoshi R."/>
            <person name="Moran D.A.P."/>
            <person name="Shinohara A."/>
            <person name="Yoshida Y."/>
            <person name="Fujiwara M."/>
            <person name="Mori M."/>
            <person name="Tomita M."/>
            <person name="Arakawa K."/>
        </authorList>
    </citation>
    <scope>NUCLEOTIDE SEQUENCE [LARGE SCALE GENOMIC DNA]</scope>
</reference>
<sequence>MNQQCRHDEQYYSCIPTCKNTCENYEAKRPICPRICRRGCFCKKGLVKRSDGKCVKPDKCKSSAPEPTAPLPTSNPTCLLEKEVGPCRAALTFYNYRTGQCEKFKYGGCRGNKNNFKTIEDCQVICGGGQ</sequence>
<dbReference type="InterPro" id="IPR036880">
    <property type="entry name" value="Kunitz_BPTI_sf"/>
</dbReference>
<name>A0A4Y2P7Z1_ARAVE</name>
<gene>
    <name evidence="5" type="ORF">AVEN_91088_1</name>
</gene>
<dbReference type="OrthoDB" id="6494754at2759"/>
<dbReference type="Proteomes" id="UP000499080">
    <property type="component" value="Unassembled WGS sequence"/>
</dbReference>
<evidence type="ECO:0000256" key="2">
    <source>
        <dbReference type="ARBA" id="ARBA00022729"/>
    </source>
</evidence>
<keyword evidence="6" id="KW-1185">Reference proteome</keyword>
<dbReference type="CDD" id="cd00109">
    <property type="entry name" value="Kunitz-type"/>
    <property type="match status" value="1"/>
</dbReference>
<dbReference type="InterPro" id="IPR050098">
    <property type="entry name" value="TFPI/VKTCI-like"/>
</dbReference>
<dbReference type="EMBL" id="BGPR01010623">
    <property type="protein sequence ID" value="GBN47149.1"/>
    <property type="molecule type" value="Genomic_DNA"/>
</dbReference>
<dbReference type="InterPro" id="IPR036084">
    <property type="entry name" value="Ser_inhib-like_sf"/>
</dbReference>